<dbReference type="InterPro" id="IPR001915">
    <property type="entry name" value="Peptidase_M48"/>
</dbReference>
<accession>H5XNY8</accession>
<evidence type="ECO:0000256" key="4">
    <source>
        <dbReference type="ARBA" id="ARBA00022723"/>
    </source>
</evidence>
<dbReference type="Gene3D" id="3.30.2010.10">
    <property type="entry name" value="Metalloproteases ('zincins'), catalytic domain"/>
    <property type="match status" value="1"/>
</dbReference>
<evidence type="ECO:0000256" key="3">
    <source>
        <dbReference type="ARBA" id="ARBA00022692"/>
    </source>
</evidence>
<comment type="similarity">
    <text evidence="10">Belongs to the peptidase M48 family.</text>
</comment>
<keyword evidence="7" id="KW-1133">Transmembrane helix</keyword>
<proteinExistence type="inferred from homology"/>
<dbReference type="AlphaFoldDB" id="H5XNY8"/>
<dbReference type="Proteomes" id="UP000002791">
    <property type="component" value="Chromosome"/>
</dbReference>
<sequence length="348" mass="38055">MARPLTTASSGRMRFPDISPRAYEHPVDRGALATLRMVPGFAEVLKVVTGFFHERGEHLMALSSAVRVGPTQYPELHEIRTDCADTLGLDPLPDLYVTREAEPNAMTIGMETPFVVLTTGLVELLDVDSLRFVVGHEFGHVLSGHAVYRTMLLRLLDLRSTLSWTPMSAFGLRAVIGALNEWFRKSELSCDRAGLLCGQDPAAALRTHVLMAGGIDPARVDLEAFLRQADEYDSVESVRDSIAKLRNVELLSHPLAVVRAAQLQKWAASGEYRAILAGDYPRRDAEAPHRGWAEDVKSAARSYRESFASSADPLTKVFSDVGEAVSGAAGSLWSKLAPRGSTDGDDRR</sequence>
<dbReference type="STRING" id="882082.SaccyDRAFT_4427"/>
<evidence type="ECO:0000313" key="12">
    <source>
        <dbReference type="EMBL" id="EHR63237.1"/>
    </source>
</evidence>
<gene>
    <name evidence="12" type="ORF">SaccyDRAFT_4427</name>
</gene>
<evidence type="ECO:0000256" key="8">
    <source>
        <dbReference type="ARBA" id="ARBA00023049"/>
    </source>
</evidence>
<keyword evidence="1" id="KW-1003">Cell membrane</keyword>
<dbReference type="HOGENOM" id="CLU_052979_0_0_11"/>
<protein>
    <submittedName>
        <fullName evidence="12">Zn-dependent protease with chaperone function</fullName>
    </submittedName>
</protein>
<evidence type="ECO:0000259" key="11">
    <source>
        <dbReference type="Pfam" id="PF01435"/>
    </source>
</evidence>
<keyword evidence="13" id="KW-1185">Reference proteome</keyword>
<evidence type="ECO:0000256" key="1">
    <source>
        <dbReference type="ARBA" id="ARBA00022475"/>
    </source>
</evidence>
<keyword evidence="3" id="KW-0812">Transmembrane</keyword>
<evidence type="ECO:0000256" key="5">
    <source>
        <dbReference type="ARBA" id="ARBA00022801"/>
    </source>
</evidence>
<dbReference type="eggNOG" id="COG0501">
    <property type="taxonomic scope" value="Bacteria"/>
</dbReference>
<dbReference type="CDD" id="cd07325">
    <property type="entry name" value="M48_Ste24p_like"/>
    <property type="match status" value="1"/>
</dbReference>
<dbReference type="EMBL" id="CM001440">
    <property type="protein sequence ID" value="EHR63237.1"/>
    <property type="molecule type" value="Genomic_DNA"/>
</dbReference>
<dbReference type="GO" id="GO:0006508">
    <property type="term" value="P:proteolysis"/>
    <property type="evidence" value="ECO:0007669"/>
    <property type="project" value="UniProtKB-KW"/>
</dbReference>
<dbReference type="RefSeq" id="WP_005459434.1">
    <property type="nucleotide sequence ID" value="NZ_CM001440.1"/>
</dbReference>
<feature type="domain" description="Peptidase M48" evidence="11">
    <location>
        <begin position="72"/>
        <end position="266"/>
    </location>
</feature>
<dbReference type="InterPro" id="IPR050083">
    <property type="entry name" value="HtpX_protease"/>
</dbReference>
<dbReference type="GO" id="GO:0004222">
    <property type="term" value="F:metalloendopeptidase activity"/>
    <property type="evidence" value="ECO:0007669"/>
    <property type="project" value="InterPro"/>
</dbReference>
<keyword evidence="6 10" id="KW-0862">Zinc</keyword>
<name>H5XNY8_9PSEU</name>
<comment type="cofactor">
    <cofactor evidence="10">
        <name>Zn(2+)</name>
        <dbReference type="ChEBI" id="CHEBI:29105"/>
    </cofactor>
    <text evidence="10">Binds 1 zinc ion per subunit.</text>
</comment>
<dbReference type="Pfam" id="PF01435">
    <property type="entry name" value="Peptidase_M48"/>
    <property type="match status" value="1"/>
</dbReference>
<reference evidence="12 13" key="1">
    <citation type="submission" date="2011-11" db="EMBL/GenBank/DDBJ databases">
        <title>The Noncontiguous Finished sequence of Saccharomonospora cyanea NA-134.</title>
        <authorList>
            <consortium name="US DOE Joint Genome Institute"/>
            <person name="Lucas S."/>
            <person name="Han J."/>
            <person name="Lapidus A."/>
            <person name="Cheng J.-F."/>
            <person name="Goodwin L."/>
            <person name="Pitluck S."/>
            <person name="Peters L."/>
            <person name="Ovchinnikova G."/>
            <person name="Lu M."/>
            <person name="Detter J.C."/>
            <person name="Han C."/>
            <person name="Tapia R."/>
            <person name="Land M."/>
            <person name="Hauser L."/>
            <person name="Kyrpides N."/>
            <person name="Ivanova N."/>
            <person name="Pagani I."/>
            <person name="Brambilla E.-M."/>
            <person name="Klenk H.-P."/>
            <person name="Woyke T."/>
        </authorList>
    </citation>
    <scope>NUCLEOTIDE SEQUENCE [LARGE SCALE GENOMIC DNA]</scope>
    <source>
        <strain evidence="12 13">NA-134</strain>
    </source>
</reference>
<evidence type="ECO:0000256" key="7">
    <source>
        <dbReference type="ARBA" id="ARBA00022989"/>
    </source>
</evidence>
<evidence type="ECO:0000256" key="6">
    <source>
        <dbReference type="ARBA" id="ARBA00022833"/>
    </source>
</evidence>
<keyword evidence="2 10" id="KW-0645">Protease</keyword>
<dbReference type="PANTHER" id="PTHR43221:SF3">
    <property type="entry name" value="SLL1280 PROTEIN"/>
    <property type="match status" value="1"/>
</dbReference>
<keyword evidence="8 10" id="KW-0482">Metalloprotease</keyword>
<dbReference type="OrthoDB" id="9810445at2"/>
<organism evidence="12 13">
    <name type="scientific">Saccharomonospora cyanea NA-134</name>
    <dbReference type="NCBI Taxonomy" id="882082"/>
    <lineage>
        <taxon>Bacteria</taxon>
        <taxon>Bacillati</taxon>
        <taxon>Actinomycetota</taxon>
        <taxon>Actinomycetes</taxon>
        <taxon>Pseudonocardiales</taxon>
        <taxon>Pseudonocardiaceae</taxon>
        <taxon>Saccharomonospora</taxon>
    </lineage>
</organism>
<dbReference type="GO" id="GO:0046872">
    <property type="term" value="F:metal ion binding"/>
    <property type="evidence" value="ECO:0007669"/>
    <property type="project" value="UniProtKB-KW"/>
</dbReference>
<dbReference type="PANTHER" id="PTHR43221">
    <property type="entry name" value="PROTEASE HTPX"/>
    <property type="match status" value="1"/>
</dbReference>
<keyword evidence="9" id="KW-0472">Membrane</keyword>
<evidence type="ECO:0000313" key="13">
    <source>
        <dbReference type="Proteomes" id="UP000002791"/>
    </source>
</evidence>
<keyword evidence="4" id="KW-0479">Metal-binding</keyword>
<keyword evidence="5 10" id="KW-0378">Hydrolase</keyword>
<evidence type="ECO:0000256" key="2">
    <source>
        <dbReference type="ARBA" id="ARBA00022670"/>
    </source>
</evidence>
<evidence type="ECO:0000256" key="9">
    <source>
        <dbReference type="ARBA" id="ARBA00023136"/>
    </source>
</evidence>
<evidence type="ECO:0000256" key="10">
    <source>
        <dbReference type="RuleBase" id="RU003983"/>
    </source>
</evidence>